<dbReference type="InterPro" id="IPR051400">
    <property type="entry name" value="HAD-like_hydrolase"/>
</dbReference>
<evidence type="ECO:0000256" key="3">
    <source>
        <dbReference type="ARBA" id="ARBA00022842"/>
    </source>
</evidence>
<keyword evidence="1" id="KW-0479">Metal-binding</keyword>
<dbReference type="Pfam" id="PF13242">
    <property type="entry name" value="Hydrolase_like"/>
    <property type="match status" value="1"/>
</dbReference>
<dbReference type="Gene3D" id="3.40.50.1000">
    <property type="entry name" value="HAD superfamily/HAD-like"/>
    <property type="match status" value="1"/>
</dbReference>
<dbReference type="Proteomes" id="UP000249082">
    <property type="component" value="Unassembled WGS sequence"/>
</dbReference>
<dbReference type="AlphaFoldDB" id="A0A2W5NU38"/>
<evidence type="ECO:0000313" key="4">
    <source>
        <dbReference type="EMBL" id="PZQ56966.1"/>
    </source>
</evidence>
<proteinExistence type="predicted"/>
<reference evidence="4 5" key="1">
    <citation type="submission" date="2017-08" db="EMBL/GenBank/DDBJ databases">
        <title>Infants hospitalized years apart are colonized by the same room-sourced microbial strains.</title>
        <authorList>
            <person name="Brooks B."/>
            <person name="Olm M.R."/>
            <person name="Firek B.A."/>
            <person name="Baker R."/>
            <person name="Thomas B.C."/>
            <person name="Morowitz M.J."/>
            <person name="Banfield J.F."/>
        </authorList>
    </citation>
    <scope>NUCLEOTIDE SEQUENCE [LARGE SCALE GENOMIC DNA]</scope>
    <source>
        <strain evidence="4">S2_005_002_R2_33</strain>
    </source>
</reference>
<dbReference type="Gene3D" id="1.10.150.520">
    <property type="match status" value="1"/>
</dbReference>
<dbReference type="SUPFAM" id="SSF56784">
    <property type="entry name" value="HAD-like"/>
    <property type="match status" value="1"/>
</dbReference>
<dbReference type="EMBL" id="QFPX01000002">
    <property type="protein sequence ID" value="PZQ56966.1"/>
    <property type="molecule type" value="Genomic_DNA"/>
</dbReference>
<protein>
    <submittedName>
        <fullName evidence="4">HAD family hydrolase</fullName>
    </submittedName>
</protein>
<dbReference type="InterPro" id="IPR036412">
    <property type="entry name" value="HAD-like_sf"/>
</dbReference>
<evidence type="ECO:0000256" key="2">
    <source>
        <dbReference type="ARBA" id="ARBA00022801"/>
    </source>
</evidence>
<dbReference type="PANTHER" id="PTHR46470:SF2">
    <property type="entry name" value="GLYCERALDEHYDE 3-PHOSPHATE PHOSPHATASE"/>
    <property type="match status" value="1"/>
</dbReference>
<gene>
    <name evidence="4" type="ORF">DI555_02225</name>
</gene>
<evidence type="ECO:0000256" key="1">
    <source>
        <dbReference type="ARBA" id="ARBA00022723"/>
    </source>
</evidence>
<dbReference type="PANTHER" id="PTHR46470">
    <property type="entry name" value="N-ACYLNEURAMINATE-9-PHOSPHATASE"/>
    <property type="match status" value="1"/>
</dbReference>
<organism evidence="4 5">
    <name type="scientific">Novosphingobium pentaromativorans</name>
    <dbReference type="NCBI Taxonomy" id="205844"/>
    <lineage>
        <taxon>Bacteria</taxon>
        <taxon>Pseudomonadati</taxon>
        <taxon>Pseudomonadota</taxon>
        <taxon>Alphaproteobacteria</taxon>
        <taxon>Sphingomonadales</taxon>
        <taxon>Sphingomonadaceae</taxon>
        <taxon>Novosphingobium</taxon>
    </lineage>
</organism>
<dbReference type="GO" id="GO:0046872">
    <property type="term" value="F:metal ion binding"/>
    <property type="evidence" value="ECO:0007669"/>
    <property type="project" value="UniProtKB-KW"/>
</dbReference>
<dbReference type="GO" id="GO:0016791">
    <property type="term" value="F:phosphatase activity"/>
    <property type="evidence" value="ECO:0007669"/>
    <property type="project" value="TreeGrafter"/>
</dbReference>
<comment type="caution">
    <text evidence="4">The sequence shown here is derived from an EMBL/GenBank/DDBJ whole genome shotgun (WGS) entry which is preliminary data.</text>
</comment>
<dbReference type="InterPro" id="IPR023214">
    <property type="entry name" value="HAD_sf"/>
</dbReference>
<evidence type="ECO:0000313" key="5">
    <source>
        <dbReference type="Proteomes" id="UP000249082"/>
    </source>
</evidence>
<keyword evidence="3" id="KW-0460">Magnesium</keyword>
<name>A0A2W5NU38_9SPHN</name>
<sequence>MADAAAYPDPEERRVTLSHPVVVLDLDDTLYLERDFARSGFAAVGRHLEETRGVSGYAEHCTRLLDEGHRGTVFDAALAAMGLAEVDVAPLVALYRGHAPEIALAPDALRLLGRIGARASAIITDGPAQTQGNKVAALGLYERIGKVILTGLLPEGCGKPHAMAYEMVEQWSGLPPAAHVYIADNAAKDFVTPRARGWTTVQILREGRIHACTPTSAAHAADHVVESLDALLLD</sequence>
<keyword evidence="2 4" id="KW-0378">Hydrolase</keyword>
<accession>A0A2W5NU38</accession>